<feature type="domain" description="Metallo-beta-lactamase" evidence="1">
    <location>
        <begin position="20"/>
        <end position="76"/>
    </location>
</feature>
<keyword evidence="2" id="KW-0808">Transferase</keyword>
<dbReference type="SUPFAM" id="SSF56281">
    <property type="entry name" value="Metallo-hydrolase/oxidoreductase"/>
    <property type="match status" value="1"/>
</dbReference>
<keyword evidence="3" id="KW-1185">Reference proteome</keyword>
<organism evidence="2 3">
    <name type="scientific">Candidatus Lokiarchaeum ossiferum</name>
    <dbReference type="NCBI Taxonomy" id="2951803"/>
    <lineage>
        <taxon>Archaea</taxon>
        <taxon>Promethearchaeati</taxon>
        <taxon>Promethearchaeota</taxon>
        <taxon>Promethearchaeia</taxon>
        <taxon>Promethearchaeales</taxon>
        <taxon>Promethearchaeaceae</taxon>
        <taxon>Candidatus Lokiarchaeum</taxon>
    </lineage>
</organism>
<dbReference type="PANTHER" id="PTHR13754">
    <property type="entry name" value="METALLO-BETA-LACTAMASE SUPERFAMILY PROTEIN"/>
    <property type="match status" value="1"/>
</dbReference>
<dbReference type="Proteomes" id="UP001208689">
    <property type="component" value="Chromosome"/>
</dbReference>
<dbReference type="EMBL" id="CP104013">
    <property type="protein sequence ID" value="UYP46775.1"/>
    <property type="molecule type" value="Genomic_DNA"/>
</dbReference>
<evidence type="ECO:0000313" key="2">
    <source>
        <dbReference type="EMBL" id="UYP46775.1"/>
    </source>
</evidence>
<dbReference type="PANTHER" id="PTHR13754:SF18">
    <property type="entry name" value="7,8-DIHYDROPTERIN-6-METHYL-4-(BETA-D-RIBOFURANOSYL)-AMINOBENZENE-5'-PHOSPHATE SYNTHASE"/>
    <property type="match status" value="1"/>
</dbReference>
<protein>
    <submittedName>
        <fullName evidence="2">7, 8-dihydropterin-6-methyl-4-(Beta-D-ribofuranosyl)-aminobenzene-5'-phosphate synthase</fullName>
        <ecNumber evidence="2">2.5.1.105</ecNumber>
    </submittedName>
</protein>
<evidence type="ECO:0000313" key="3">
    <source>
        <dbReference type="Proteomes" id="UP001208689"/>
    </source>
</evidence>
<accession>A0ABY6HTM2</accession>
<dbReference type="InterPro" id="IPR052926">
    <property type="entry name" value="Metallo-beta-lactamase_dom"/>
</dbReference>
<evidence type="ECO:0000259" key="1">
    <source>
        <dbReference type="Pfam" id="PF00753"/>
    </source>
</evidence>
<dbReference type="InterPro" id="IPR036866">
    <property type="entry name" value="RibonucZ/Hydroxyglut_hydro"/>
</dbReference>
<dbReference type="GO" id="GO:0102041">
    <property type="term" value="F:7,8-dihydropterin-6-yl-methyl-4-(beta-D-ribofuranosyl)aminobenzene 5'-phosphate synthase"/>
    <property type="evidence" value="ECO:0007669"/>
    <property type="project" value="UniProtKB-EC"/>
</dbReference>
<dbReference type="InterPro" id="IPR001279">
    <property type="entry name" value="Metallo-B-lactamas"/>
</dbReference>
<proteinExistence type="predicted"/>
<sequence>MMNKITILHNEYPSFKEESAGFSALIQIDSSKILFDTSLKNDVKFNAQQASISLTELDYVILSHSHYDHTDGLKFLDFDQISHLLAHPDCFTPKFATHDGKEIYIGCPFYLPYLQREMDVILTTEPFWVIPEKMVFLGEIPRLNEFEAQNPLGYDEHHKQDFVMEDSAVVIKTSQGLAIISGCSHAGICNIVEYAKQICQENRIYMILGGFHLFEDHLIPPTVAYFQAQSIKHLYPAHCLSDKAFVALQNIGGKRISTLETLQLP</sequence>
<name>A0ABY6HTM2_9ARCH</name>
<dbReference type="EC" id="2.5.1.105" evidence="2"/>
<dbReference type="Pfam" id="PF00753">
    <property type="entry name" value="Lactamase_B"/>
    <property type="match status" value="1"/>
</dbReference>
<gene>
    <name evidence="2" type="ORF">NEF87_003060</name>
</gene>
<dbReference type="CDD" id="cd07713">
    <property type="entry name" value="DHPS-like_MBL-fold"/>
    <property type="match status" value="1"/>
</dbReference>
<reference evidence="2" key="1">
    <citation type="submission" date="2022-09" db="EMBL/GenBank/DDBJ databases">
        <title>Actin cytoskeleton and complex cell architecture in an #Asgard archaeon.</title>
        <authorList>
            <person name="Ponce Toledo R.I."/>
            <person name="Schleper C."/>
            <person name="Rodrigues Oliveira T."/>
            <person name="Wollweber F."/>
            <person name="Xu J."/>
            <person name="Rittmann S."/>
            <person name="Klingl A."/>
            <person name="Pilhofer M."/>
        </authorList>
    </citation>
    <scope>NUCLEOTIDE SEQUENCE</scope>
    <source>
        <strain evidence="2">B-35</strain>
    </source>
</reference>
<dbReference type="Gene3D" id="3.60.15.10">
    <property type="entry name" value="Ribonuclease Z/Hydroxyacylglutathione hydrolase-like"/>
    <property type="match status" value="1"/>
</dbReference>
<dbReference type="InterPro" id="IPR041712">
    <property type="entry name" value="DHPS-like_MBL-fold"/>
</dbReference>